<keyword evidence="9" id="KW-0560">Oxidoreductase</keyword>
<dbReference type="InterPro" id="IPR027443">
    <property type="entry name" value="IPNS-like_sf"/>
</dbReference>
<evidence type="ECO:0000256" key="7">
    <source>
        <dbReference type="ARBA" id="ARBA00023242"/>
    </source>
</evidence>
<dbReference type="InterPro" id="IPR005123">
    <property type="entry name" value="Oxoglu/Fe-dep_dioxygenase_dom"/>
</dbReference>
<dbReference type="GO" id="GO:0016491">
    <property type="term" value="F:oxidoreductase activity"/>
    <property type="evidence" value="ECO:0007669"/>
    <property type="project" value="UniProtKB-KW"/>
</dbReference>
<dbReference type="InterPro" id="IPR044861">
    <property type="entry name" value="IPNS-like_FE2OG_OXY"/>
</dbReference>
<evidence type="ECO:0000256" key="9">
    <source>
        <dbReference type="RuleBase" id="RU003682"/>
    </source>
</evidence>
<dbReference type="FunFam" id="2.60.120.330:FF:000015">
    <property type="entry name" value="Protein DMR6-LIKE OXYGENASE 1"/>
    <property type="match status" value="1"/>
</dbReference>
<evidence type="ECO:0000256" key="2">
    <source>
        <dbReference type="ARBA" id="ARBA00004496"/>
    </source>
</evidence>
<keyword evidence="4" id="KW-0963">Cytoplasm</keyword>
<comment type="function">
    <text evidence="8">Involved in the regulation of shoot development and salicylic acid (SA) homeostasis.</text>
</comment>
<evidence type="ECO:0000256" key="3">
    <source>
        <dbReference type="ARBA" id="ARBA00008056"/>
    </source>
</evidence>
<evidence type="ECO:0000256" key="6">
    <source>
        <dbReference type="ARBA" id="ARBA00023004"/>
    </source>
</evidence>
<keyword evidence="7" id="KW-0539">Nucleus</keyword>
<dbReference type="AlphaFoldDB" id="A0A0C9RXZ9"/>
<comment type="similarity">
    <text evidence="3 9">Belongs to the iron/ascorbate-dependent oxidoreductase family.</text>
</comment>
<dbReference type="GO" id="GO:0005634">
    <property type="term" value="C:nucleus"/>
    <property type="evidence" value="ECO:0007669"/>
    <property type="project" value="UniProtKB-SubCell"/>
</dbReference>
<evidence type="ECO:0000259" key="10">
    <source>
        <dbReference type="PROSITE" id="PS51471"/>
    </source>
</evidence>
<organism evidence="11">
    <name type="scientific">Wollemia nobilis</name>
    <dbReference type="NCBI Taxonomy" id="56998"/>
    <lineage>
        <taxon>Eukaryota</taxon>
        <taxon>Viridiplantae</taxon>
        <taxon>Streptophyta</taxon>
        <taxon>Embryophyta</taxon>
        <taxon>Tracheophyta</taxon>
        <taxon>Spermatophyta</taxon>
        <taxon>Pinopsida</taxon>
        <taxon>Pinidae</taxon>
        <taxon>Conifers II</taxon>
        <taxon>Araucariales</taxon>
        <taxon>Araucariaceae</taxon>
        <taxon>Wollemia</taxon>
    </lineage>
</organism>
<comment type="subcellular location">
    <subcellularLocation>
        <location evidence="2">Cytoplasm</location>
    </subcellularLocation>
    <subcellularLocation>
        <location evidence="1">Nucleus</location>
    </subcellularLocation>
</comment>
<evidence type="ECO:0000256" key="8">
    <source>
        <dbReference type="ARBA" id="ARBA00059922"/>
    </source>
</evidence>
<dbReference type="InterPro" id="IPR050295">
    <property type="entry name" value="Plant_2OG-oxidoreductases"/>
</dbReference>
<keyword evidence="5 9" id="KW-0479">Metal-binding</keyword>
<dbReference type="InterPro" id="IPR026992">
    <property type="entry name" value="DIOX_N"/>
</dbReference>
<evidence type="ECO:0000256" key="1">
    <source>
        <dbReference type="ARBA" id="ARBA00004123"/>
    </source>
</evidence>
<evidence type="ECO:0000313" key="11">
    <source>
        <dbReference type="EMBL" id="JAG88944.1"/>
    </source>
</evidence>
<dbReference type="GO" id="GO:0046872">
    <property type="term" value="F:metal ion binding"/>
    <property type="evidence" value="ECO:0007669"/>
    <property type="project" value="UniProtKB-KW"/>
</dbReference>
<accession>A0A0C9RXZ9</accession>
<evidence type="ECO:0000256" key="5">
    <source>
        <dbReference type="ARBA" id="ARBA00022723"/>
    </source>
</evidence>
<proteinExistence type="inferred from homology"/>
<keyword evidence="6 9" id="KW-0408">Iron</keyword>
<reference evidence="11" key="1">
    <citation type="submission" date="2015-02" db="EMBL/GenBank/DDBJ databases">
        <title>A transcriptome of Wollemia nobilis - a relic of Gondwana.</title>
        <authorList>
            <person name="Chia J.Y."/>
            <person name="Leong Y.S."/>
            <person name="Abdul Karim S."/>
            <person name="Wan Azmi N."/>
            <person name="Hercus R."/>
            <person name="Croft L."/>
        </authorList>
    </citation>
    <scope>NUCLEOTIDE SEQUENCE</scope>
    <source>
        <strain evidence="11">MaeBrown</strain>
        <tissue evidence="11">Leaf</tissue>
    </source>
</reference>
<dbReference type="EMBL" id="GCHU01004624">
    <property type="protein sequence ID" value="JAG88944.1"/>
    <property type="molecule type" value="Transcribed_RNA"/>
</dbReference>
<feature type="domain" description="Fe2OG dioxygenase" evidence="10">
    <location>
        <begin position="203"/>
        <end position="303"/>
    </location>
</feature>
<protein>
    <submittedName>
        <fullName evidence="11">TSA: Wollemia nobilis Ref_Wollemi_Transcript_4659_1638 transcribed RNA sequence</fullName>
    </submittedName>
</protein>
<dbReference type="GO" id="GO:0005737">
    <property type="term" value="C:cytoplasm"/>
    <property type="evidence" value="ECO:0007669"/>
    <property type="project" value="UniProtKB-SubCell"/>
</dbReference>
<dbReference type="PROSITE" id="PS51471">
    <property type="entry name" value="FE2OG_OXY"/>
    <property type="match status" value="1"/>
</dbReference>
<dbReference type="SUPFAM" id="SSF51197">
    <property type="entry name" value="Clavaminate synthase-like"/>
    <property type="match status" value="1"/>
</dbReference>
<dbReference type="PANTHER" id="PTHR47991">
    <property type="entry name" value="OXOGLUTARATE/IRON-DEPENDENT DIOXYGENASE"/>
    <property type="match status" value="1"/>
</dbReference>
<name>A0A0C9RXZ9_9CONI</name>
<evidence type="ECO:0000256" key="4">
    <source>
        <dbReference type="ARBA" id="ARBA00022490"/>
    </source>
</evidence>
<sequence>MATAMVEANKNVDCFKSVKALVESGATKTVPDKYVFPEDKRPSAAELSKGESIPTIDVSALDRTEQERLQTIEVLGQACADWGFFRVVNHGIEESLIESMLEVASGFFSLSLEEKMKYGNKDVLDPVRFGTSFNVAADQFLNWRDYLKHFCHPVLHTPENPTNYRDVAGEYFKEIRKLVLKLFGAISESLGLQPTYIETVFKEGLQIGVLNIYPACPEPDLTMGIAPHSDHGGLTVLLQNDVGGLQVRHNGRWVAVETVPNTFVVNVGDHLEIVSNGRYRSVEHRAVVNAGRTRISIAAPNGPALDALIYPAPQLIDESHPPMYRSMLYGEYLRLQQSTQLRGKGNLEPLKLKKQAE</sequence>
<dbReference type="Gene3D" id="2.60.120.330">
    <property type="entry name" value="B-lactam Antibiotic, Isopenicillin N Synthase, Chain"/>
    <property type="match status" value="1"/>
</dbReference>
<dbReference type="Pfam" id="PF14226">
    <property type="entry name" value="DIOX_N"/>
    <property type="match status" value="1"/>
</dbReference>
<dbReference type="Pfam" id="PF03171">
    <property type="entry name" value="2OG-FeII_Oxy"/>
    <property type="match status" value="1"/>
</dbReference>